<proteinExistence type="predicted"/>
<dbReference type="EMBL" id="VSRR010004650">
    <property type="protein sequence ID" value="MPC40315.1"/>
    <property type="molecule type" value="Genomic_DNA"/>
</dbReference>
<comment type="caution">
    <text evidence="2">The sequence shown here is derived from an EMBL/GenBank/DDBJ whole genome shotgun (WGS) entry which is preliminary data.</text>
</comment>
<sequence>MEPNEPKEESEVEEQEQSQRTKEKETTKRRFNNWLSRSLGYNIVSARSLAARRSAAAASRSSSDLSSSQELLAGGYTHLALVEAVRGCGHTEKRKLISDSLK</sequence>
<evidence type="ECO:0000313" key="2">
    <source>
        <dbReference type="EMBL" id="MPC40315.1"/>
    </source>
</evidence>
<gene>
    <name evidence="2" type="ORF">E2C01_033871</name>
</gene>
<dbReference type="Proteomes" id="UP000324222">
    <property type="component" value="Unassembled WGS sequence"/>
</dbReference>
<accession>A0A5B7F3V7</accession>
<evidence type="ECO:0000313" key="3">
    <source>
        <dbReference type="Proteomes" id="UP000324222"/>
    </source>
</evidence>
<organism evidence="2 3">
    <name type="scientific">Portunus trituberculatus</name>
    <name type="common">Swimming crab</name>
    <name type="synonym">Neptunus trituberculatus</name>
    <dbReference type="NCBI Taxonomy" id="210409"/>
    <lineage>
        <taxon>Eukaryota</taxon>
        <taxon>Metazoa</taxon>
        <taxon>Ecdysozoa</taxon>
        <taxon>Arthropoda</taxon>
        <taxon>Crustacea</taxon>
        <taxon>Multicrustacea</taxon>
        <taxon>Malacostraca</taxon>
        <taxon>Eumalacostraca</taxon>
        <taxon>Eucarida</taxon>
        <taxon>Decapoda</taxon>
        <taxon>Pleocyemata</taxon>
        <taxon>Brachyura</taxon>
        <taxon>Eubrachyura</taxon>
        <taxon>Portunoidea</taxon>
        <taxon>Portunidae</taxon>
        <taxon>Portuninae</taxon>
        <taxon>Portunus</taxon>
    </lineage>
</organism>
<name>A0A5B7F3V7_PORTR</name>
<keyword evidence="3" id="KW-1185">Reference proteome</keyword>
<dbReference type="AlphaFoldDB" id="A0A5B7F3V7"/>
<protein>
    <submittedName>
        <fullName evidence="2">Uncharacterized protein</fullName>
    </submittedName>
</protein>
<evidence type="ECO:0000256" key="1">
    <source>
        <dbReference type="SAM" id="MobiDB-lite"/>
    </source>
</evidence>
<feature type="compositionally biased region" description="Basic and acidic residues" evidence="1">
    <location>
        <begin position="17"/>
        <end position="28"/>
    </location>
</feature>
<feature type="region of interest" description="Disordered" evidence="1">
    <location>
        <begin position="1"/>
        <end position="29"/>
    </location>
</feature>
<reference evidence="2 3" key="1">
    <citation type="submission" date="2019-05" db="EMBL/GenBank/DDBJ databases">
        <title>Another draft genome of Portunus trituberculatus and its Hox gene families provides insights of decapod evolution.</title>
        <authorList>
            <person name="Jeong J.-H."/>
            <person name="Song I."/>
            <person name="Kim S."/>
            <person name="Choi T."/>
            <person name="Kim D."/>
            <person name="Ryu S."/>
            <person name="Kim W."/>
        </authorList>
    </citation>
    <scope>NUCLEOTIDE SEQUENCE [LARGE SCALE GENOMIC DNA]</scope>
    <source>
        <tissue evidence="2">Muscle</tissue>
    </source>
</reference>